<dbReference type="GeneID" id="113927838"/>
<gene>
    <name evidence="3" type="primary">LOC113927838</name>
</gene>
<organism evidence="2 3">
    <name type="scientific">Zalophus californianus</name>
    <name type="common">California sealion</name>
    <dbReference type="NCBI Taxonomy" id="9704"/>
    <lineage>
        <taxon>Eukaryota</taxon>
        <taxon>Metazoa</taxon>
        <taxon>Chordata</taxon>
        <taxon>Craniata</taxon>
        <taxon>Vertebrata</taxon>
        <taxon>Euteleostomi</taxon>
        <taxon>Mammalia</taxon>
        <taxon>Eutheria</taxon>
        <taxon>Laurasiatheria</taxon>
        <taxon>Carnivora</taxon>
        <taxon>Caniformia</taxon>
        <taxon>Pinnipedia</taxon>
        <taxon>Otariidae</taxon>
        <taxon>Zalophus</taxon>
    </lineage>
</organism>
<proteinExistence type="predicted"/>
<keyword evidence="2" id="KW-1185">Reference proteome</keyword>
<protein>
    <submittedName>
        <fullName evidence="3">Uncharacterized protein LOC113927838</fullName>
    </submittedName>
</protein>
<evidence type="ECO:0000256" key="1">
    <source>
        <dbReference type="SAM" id="MobiDB-lite"/>
    </source>
</evidence>
<dbReference type="AlphaFoldDB" id="A0A6J2DVP9"/>
<dbReference type="KEGG" id="zca:113927838"/>
<dbReference type="RefSeq" id="XP_027459821.1">
    <property type="nucleotide sequence ID" value="XM_027604020.2"/>
</dbReference>
<evidence type="ECO:0000313" key="3">
    <source>
        <dbReference type="RefSeq" id="XP_027459821.1"/>
    </source>
</evidence>
<sequence>MTADSPHPTTDTQTALIAGPESLAKLATGAGDPRSTGRVNTHLWLPTILGKPPTARRRGTAVRCSGRLGSRALPSPNHSAPCSRPQDGGGQPSPALSAASARQEFEGKPVRVTSGAGGGLGDSSARGATPRERGRRAACARRAPGTGRGAGRGWLGRACAVRTASWRRSRRRIGMQITMSPPEKMEAIRLKFPQLAPCGRDYHLATKYSFSLLSNRTKLDGIGPSRMQTTFPDSHAGENREQMDRNKKPAADVSHL</sequence>
<feature type="compositionally biased region" description="Basic and acidic residues" evidence="1">
    <location>
        <begin position="235"/>
        <end position="256"/>
    </location>
</feature>
<accession>A0A6J2DVP9</accession>
<dbReference type="Proteomes" id="UP000515165">
    <property type="component" value="Chromosome 7"/>
</dbReference>
<evidence type="ECO:0000313" key="2">
    <source>
        <dbReference type="Proteomes" id="UP000515165"/>
    </source>
</evidence>
<reference evidence="3" key="1">
    <citation type="submission" date="2025-08" db="UniProtKB">
        <authorList>
            <consortium name="RefSeq"/>
        </authorList>
    </citation>
    <scope>IDENTIFICATION</scope>
    <source>
        <tissue evidence="3">Blood</tissue>
    </source>
</reference>
<feature type="region of interest" description="Disordered" evidence="1">
    <location>
        <begin position="26"/>
        <end position="153"/>
    </location>
</feature>
<feature type="region of interest" description="Disordered" evidence="1">
    <location>
        <begin position="221"/>
        <end position="256"/>
    </location>
</feature>
<name>A0A6J2DVP9_ZALCA</name>